<dbReference type="InterPro" id="IPR020818">
    <property type="entry name" value="Chaperonin_GroES"/>
</dbReference>
<dbReference type="InterPro" id="IPR011032">
    <property type="entry name" value="GroES-like_sf"/>
</dbReference>
<gene>
    <name evidence="2" type="ORF">AURANDRAFT_63307</name>
</gene>
<dbReference type="GO" id="GO:0044183">
    <property type="term" value="F:protein folding chaperone"/>
    <property type="evidence" value="ECO:0007669"/>
    <property type="project" value="InterPro"/>
</dbReference>
<reference evidence="2 3" key="1">
    <citation type="journal article" date="2011" name="Proc. Natl. Acad. Sci. U.S.A.">
        <title>Niche of harmful alga Aureococcus anophagefferens revealed through ecogenomics.</title>
        <authorList>
            <person name="Gobler C.J."/>
            <person name="Berry D.L."/>
            <person name="Dyhrman S.T."/>
            <person name="Wilhelm S.W."/>
            <person name="Salamov A."/>
            <person name="Lobanov A.V."/>
            <person name="Zhang Y."/>
            <person name="Collier J.L."/>
            <person name="Wurch L.L."/>
            <person name="Kustka A.B."/>
            <person name="Dill B.D."/>
            <person name="Shah M."/>
            <person name="VerBerkmoes N.C."/>
            <person name="Kuo A."/>
            <person name="Terry A."/>
            <person name="Pangilinan J."/>
            <person name="Lindquist E.A."/>
            <person name="Lucas S."/>
            <person name="Paulsen I.T."/>
            <person name="Hattenrath-Lehmann T.K."/>
            <person name="Talmage S.C."/>
            <person name="Walker E.A."/>
            <person name="Koch F."/>
            <person name="Burson A.M."/>
            <person name="Marcoval M.A."/>
            <person name="Tang Y.Z."/>
            <person name="Lecleir G.R."/>
            <person name="Coyne K.J."/>
            <person name="Berg G.M."/>
            <person name="Bertrand E.M."/>
            <person name="Saito M.A."/>
            <person name="Gladyshev V.N."/>
            <person name="Grigoriev I.V."/>
        </authorList>
    </citation>
    <scope>NUCLEOTIDE SEQUENCE [LARGE SCALE GENOMIC DNA]</scope>
    <source>
        <strain evidence="3">CCMP 1984</strain>
    </source>
</reference>
<keyword evidence="1" id="KW-0143">Chaperone</keyword>
<protein>
    <recommendedName>
        <fullName evidence="4">Protein kinase domain-containing protein</fullName>
    </recommendedName>
</protein>
<dbReference type="PRINTS" id="PR00297">
    <property type="entry name" value="CHAPERONIN10"/>
</dbReference>
<dbReference type="OrthoDB" id="41213at2759"/>
<dbReference type="SUPFAM" id="SSF50129">
    <property type="entry name" value="GroES-like"/>
    <property type="match status" value="2"/>
</dbReference>
<dbReference type="Pfam" id="PF00166">
    <property type="entry name" value="Cpn10"/>
    <property type="match status" value="2"/>
</dbReference>
<dbReference type="GO" id="GO:0005524">
    <property type="term" value="F:ATP binding"/>
    <property type="evidence" value="ECO:0007669"/>
    <property type="project" value="InterPro"/>
</dbReference>
<dbReference type="Gene3D" id="2.30.33.40">
    <property type="entry name" value="GroES chaperonin"/>
    <property type="match status" value="2"/>
</dbReference>
<dbReference type="PANTHER" id="PTHR36796:SF1">
    <property type="entry name" value="PROTEIN KINASE SUPERFAMILY PROTEIN"/>
    <property type="match status" value="1"/>
</dbReference>
<organism evidence="3">
    <name type="scientific">Aureococcus anophagefferens</name>
    <name type="common">Harmful bloom alga</name>
    <dbReference type="NCBI Taxonomy" id="44056"/>
    <lineage>
        <taxon>Eukaryota</taxon>
        <taxon>Sar</taxon>
        <taxon>Stramenopiles</taxon>
        <taxon>Ochrophyta</taxon>
        <taxon>Pelagophyceae</taxon>
        <taxon>Pelagomonadales</taxon>
        <taxon>Pelagomonadaceae</taxon>
        <taxon>Aureococcus</taxon>
    </lineage>
</organism>
<dbReference type="PANTHER" id="PTHR36796">
    <property type="entry name" value="PROTEIN KINASE SUPERFAMILY PROTEIN"/>
    <property type="match status" value="1"/>
</dbReference>
<dbReference type="InParanoid" id="F0Y670"/>
<dbReference type="Gene3D" id="1.10.510.10">
    <property type="entry name" value="Transferase(Phosphotransferase) domain 1"/>
    <property type="match status" value="1"/>
</dbReference>
<dbReference type="KEGG" id="aaf:AURANDRAFT_63307"/>
<evidence type="ECO:0000313" key="2">
    <source>
        <dbReference type="EMBL" id="EGB09668.1"/>
    </source>
</evidence>
<sequence length="1007" mass="105989">MLWPLVVATAYAQPTLLVACCAGSGTTSLHRLLVSHGFDDGGRKEHQWYRFWRGRVAELQELCAVGNCASFAPAQQPPGFLARGRAALAALPGGGGVGLVDRRGVASRPGGLGGGVCGPSAACDASELFQSTATGDLDDYAGRWTSAGPRVDADPLTFGDAWGGFVAYAEAVAAQVAADHGAGLDVVLLLREPADIACRSVAESVFVKEPVGATPRDRARALGACARAVLDGRPGGCPAGFLDGLRRYDYAAHVRAIRRHLPRTRVALSADLRRPATFAATFAAVAGVAPRDGAPALENALAARLEPEDRRVAERGIAECAALLRDSTLFRGFADDLAADAGDDKWTWGDASCGVMMCRCAHVPLALAAALVGALVAPPRPPARRTRLRSMREFRAAEVTLERFIGELGVVEVTDWEYSGELANPLDPAQPARTKRDFAADGPPVRLFLAAVDDPGARARGEDTRVALREYSGTAAAVAARELETQRGGARGVVALRGTLDDDERGFFGSGAAQDPAFVEAWVANLGTEPPKVGASWLIFDWSGTATVANLCGPKTARGNPLYAPPPPRRGFGFGGGGGAAWTFRQRYSYVRAVARGMVEALARLHESGFSHRSLSAAAFALDSKGQDKNVLPTNAPLLEVKLQFLGFSEAATAAEINDDLNALGYVLLELLLSPALADDDLVDPPAADQDTLKRLWDDIFDRDIAKLRDYADAEEGWRNAVDLLDAKDGAGWDLLATALNANDASKRSGLSFLSARALLDSPFFKRMPSLRLLALLAVAGDALVATTRRAAPAVARRSATHTIEAREVEGPLEPLSNYLLVKVDPIKDTSGGGIILGSASEPASTGEVVSAGPGREDPESGVLLPVQCAVGDRVMWGRYSGANVRYDNADHTLLKDRDVSMVWTGDLAADSVRPIGSNVLVKVSENAGATASGLLLGLGAQDKISLTGEVVQVGPGKLLRGGGRGPVPVAAGDSVRFRDYDVVEVVIDGEEYALVGTEHVICKWTA</sequence>
<dbReference type="SMART" id="SM00883">
    <property type="entry name" value="Cpn10"/>
    <property type="match status" value="2"/>
</dbReference>
<name>F0Y670_AURAN</name>
<proteinExistence type="predicted"/>
<evidence type="ECO:0000256" key="1">
    <source>
        <dbReference type="ARBA" id="ARBA00023186"/>
    </source>
</evidence>
<dbReference type="EMBL" id="GL833125">
    <property type="protein sequence ID" value="EGB09668.1"/>
    <property type="molecule type" value="Genomic_DNA"/>
</dbReference>
<dbReference type="AlphaFoldDB" id="F0Y670"/>
<keyword evidence="3" id="KW-1185">Reference proteome</keyword>
<dbReference type="CDD" id="cd00320">
    <property type="entry name" value="cpn10"/>
    <property type="match status" value="2"/>
</dbReference>
<dbReference type="InterPro" id="IPR037124">
    <property type="entry name" value="Chaperonin_GroES_sf"/>
</dbReference>
<evidence type="ECO:0008006" key="4">
    <source>
        <dbReference type="Google" id="ProtNLM"/>
    </source>
</evidence>
<accession>F0Y670</accession>
<dbReference type="eggNOG" id="KOG1641">
    <property type="taxonomic scope" value="Eukaryota"/>
</dbReference>
<dbReference type="Proteomes" id="UP000002729">
    <property type="component" value="Unassembled WGS sequence"/>
</dbReference>
<evidence type="ECO:0000313" key="3">
    <source>
        <dbReference type="Proteomes" id="UP000002729"/>
    </source>
</evidence>
<dbReference type="RefSeq" id="XP_009035715.1">
    <property type="nucleotide sequence ID" value="XM_009037467.1"/>
</dbReference>
<dbReference type="GeneID" id="20224278"/>